<evidence type="ECO:0000313" key="2">
    <source>
        <dbReference type="Proteomes" id="UP000050949"/>
    </source>
</evidence>
<dbReference type="EMBL" id="AZFW01000039">
    <property type="protein sequence ID" value="KRM27959.1"/>
    <property type="molecule type" value="Genomic_DNA"/>
</dbReference>
<dbReference type="eggNOG" id="ENOG5032MV2">
    <property type="taxonomic scope" value="Bacteria"/>
</dbReference>
<proteinExistence type="predicted"/>
<accession>A0A0R1XCT1</accession>
<reference evidence="1 2" key="1">
    <citation type="journal article" date="2015" name="Genome Announc.">
        <title>Expanding the biotechnology potential of lactobacilli through comparative genomics of 213 strains and associated genera.</title>
        <authorList>
            <person name="Sun Z."/>
            <person name="Harris H.M."/>
            <person name="McCann A."/>
            <person name="Guo C."/>
            <person name="Argimon S."/>
            <person name="Zhang W."/>
            <person name="Yang X."/>
            <person name="Jeffery I.B."/>
            <person name="Cooney J.C."/>
            <person name="Kagawa T.F."/>
            <person name="Liu W."/>
            <person name="Song Y."/>
            <person name="Salvetti E."/>
            <person name="Wrobel A."/>
            <person name="Rasinkangas P."/>
            <person name="Parkhill J."/>
            <person name="Rea M.C."/>
            <person name="O'Sullivan O."/>
            <person name="Ritari J."/>
            <person name="Douillard F.P."/>
            <person name="Paul Ross R."/>
            <person name="Yang R."/>
            <person name="Briner A.E."/>
            <person name="Felis G.E."/>
            <person name="de Vos W.M."/>
            <person name="Barrangou R."/>
            <person name="Klaenhammer T.R."/>
            <person name="Caufield P.W."/>
            <person name="Cui Y."/>
            <person name="Zhang H."/>
            <person name="O'Toole P.W."/>
        </authorList>
    </citation>
    <scope>NUCLEOTIDE SEQUENCE [LARGE SCALE GENOMIC DNA]</scope>
    <source>
        <strain evidence="1 2">DSM 16991</strain>
    </source>
</reference>
<dbReference type="RefSeq" id="WP_035439928.1">
    <property type="nucleotide sequence ID" value="NZ_AUEH01000009.1"/>
</dbReference>
<evidence type="ECO:0000313" key="1">
    <source>
        <dbReference type="EMBL" id="KRM27959.1"/>
    </source>
</evidence>
<gene>
    <name evidence="1" type="ORF">FC91_GL002249</name>
</gene>
<dbReference type="GeneID" id="78510948"/>
<organism evidence="1 2">
    <name type="scientific">Schleiferilactobacillus harbinensis DSM 16991</name>
    <dbReference type="NCBI Taxonomy" id="1122147"/>
    <lineage>
        <taxon>Bacteria</taxon>
        <taxon>Bacillati</taxon>
        <taxon>Bacillota</taxon>
        <taxon>Bacilli</taxon>
        <taxon>Lactobacillales</taxon>
        <taxon>Lactobacillaceae</taxon>
        <taxon>Schleiferilactobacillus</taxon>
    </lineage>
</organism>
<comment type="caution">
    <text evidence="1">The sequence shown here is derived from an EMBL/GenBank/DDBJ whole genome shotgun (WGS) entry which is preliminary data.</text>
</comment>
<dbReference type="Proteomes" id="UP000050949">
    <property type="component" value="Unassembled WGS sequence"/>
</dbReference>
<dbReference type="AlphaFoldDB" id="A0A0R1XCT1"/>
<protein>
    <submittedName>
        <fullName evidence="1">Uncharacterized protein</fullName>
    </submittedName>
</protein>
<dbReference type="OrthoDB" id="2918624at2"/>
<name>A0A0R1XCT1_9LACO</name>
<sequence>MMDGEQQDALAAAIRQQAQQTADYVDRAVLLELADFAEAQQRRITTTGGEIDGRSWDHEHW</sequence>
<dbReference type="PATRIC" id="fig|1122147.4.peg.2328"/>